<feature type="transmembrane region" description="Helical" evidence="2">
    <location>
        <begin position="6"/>
        <end position="23"/>
    </location>
</feature>
<reference evidence="3 4" key="1">
    <citation type="submission" date="2019-10" db="EMBL/GenBank/DDBJ databases">
        <title>Assembly and Annotation for the nematode Trichostrongylus colubriformis.</title>
        <authorList>
            <person name="Martin J."/>
        </authorList>
    </citation>
    <scope>NUCLEOTIDE SEQUENCE [LARGE SCALE GENOMIC DNA]</scope>
    <source>
        <strain evidence="3">G859</strain>
        <tissue evidence="3">Whole worm</tissue>
    </source>
</reference>
<comment type="caution">
    <text evidence="3">The sequence shown here is derived from an EMBL/GenBank/DDBJ whole genome shotgun (WGS) entry which is preliminary data.</text>
</comment>
<organism evidence="3 4">
    <name type="scientific">Trichostrongylus colubriformis</name>
    <name type="common">Black scour worm</name>
    <dbReference type="NCBI Taxonomy" id="6319"/>
    <lineage>
        <taxon>Eukaryota</taxon>
        <taxon>Metazoa</taxon>
        <taxon>Ecdysozoa</taxon>
        <taxon>Nematoda</taxon>
        <taxon>Chromadorea</taxon>
        <taxon>Rhabditida</taxon>
        <taxon>Rhabditina</taxon>
        <taxon>Rhabditomorpha</taxon>
        <taxon>Strongyloidea</taxon>
        <taxon>Trichostrongylidae</taxon>
        <taxon>Trichostrongylus</taxon>
    </lineage>
</organism>
<protein>
    <submittedName>
        <fullName evidence="3">Uncharacterized protein</fullName>
    </submittedName>
</protein>
<dbReference type="Proteomes" id="UP001331761">
    <property type="component" value="Unassembled WGS sequence"/>
</dbReference>
<feature type="region of interest" description="Disordered" evidence="1">
    <location>
        <begin position="28"/>
        <end position="158"/>
    </location>
</feature>
<dbReference type="EMBL" id="WIXE01021807">
    <property type="protein sequence ID" value="KAK5968043.1"/>
    <property type="molecule type" value="Genomic_DNA"/>
</dbReference>
<keyword evidence="2" id="KW-0812">Transmembrane</keyword>
<accession>A0AAN8IFM9</accession>
<feature type="compositionally biased region" description="Basic and acidic residues" evidence="1">
    <location>
        <begin position="138"/>
        <end position="151"/>
    </location>
</feature>
<gene>
    <name evidence="3" type="ORF">GCK32_001335</name>
</gene>
<dbReference type="AlphaFoldDB" id="A0AAN8IFM9"/>
<keyword evidence="2" id="KW-1133">Transmembrane helix</keyword>
<keyword evidence="4" id="KW-1185">Reference proteome</keyword>
<evidence type="ECO:0000313" key="3">
    <source>
        <dbReference type="EMBL" id="KAK5968043.1"/>
    </source>
</evidence>
<name>A0AAN8IFM9_TRICO</name>
<proteinExistence type="predicted"/>
<evidence type="ECO:0000256" key="1">
    <source>
        <dbReference type="SAM" id="MobiDB-lite"/>
    </source>
</evidence>
<feature type="compositionally biased region" description="Basic residues" evidence="1">
    <location>
        <begin position="41"/>
        <end position="65"/>
    </location>
</feature>
<sequence>MNDFTTLGYAIILVMALYLPVQCNDRKRYEGRSPSTIGLRPVHRRTRRKKRHSPKRKGKHRKRTQKPPETPKQPKEDLDGADVGAAEPVSLVTARSKSYHDKSEKEKYHSLSISKKSKATNEKGKQKTPTLSLSPREPYADDKAKKDEQPGCKKQTGKVDFYPSVPILLPEENSHYLDEIFREDDEPPAVAPS</sequence>
<evidence type="ECO:0000313" key="4">
    <source>
        <dbReference type="Proteomes" id="UP001331761"/>
    </source>
</evidence>
<feature type="compositionally biased region" description="Basic and acidic residues" evidence="1">
    <location>
        <begin position="98"/>
        <end position="109"/>
    </location>
</feature>
<keyword evidence="2" id="KW-0472">Membrane</keyword>
<evidence type="ECO:0000256" key="2">
    <source>
        <dbReference type="SAM" id="Phobius"/>
    </source>
</evidence>